<proteinExistence type="predicted"/>
<organism evidence="2">
    <name type="scientific">candidate division CPR1 bacterium ADurb.Bin160</name>
    <dbReference type="NCBI Taxonomy" id="1852826"/>
    <lineage>
        <taxon>Bacteria</taxon>
        <taxon>candidate division CPR1</taxon>
    </lineage>
</organism>
<dbReference type="Proteomes" id="UP000485621">
    <property type="component" value="Unassembled WGS sequence"/>
</dbReference>
<protein>
    <submittedName>
        <fullName evidence="2">Uncharacterized protein</fullName>
    </submittedName>
</protein>
<name>A0A1V5ZMZ8_9BACT</name>
<accession>A0A1V5ZMZ8</accession>
<keyword evidence="1" id="KW-1133">Transmembrane helix</keyword>
<dbReference type="AlphaFoldDB" id="A0A1V5ZMZ8"/>
<evidence type="ECO:0000313" key="2">
    <source>
        <dbReference type="EMBL" id="OQB41294.1"/>
    </source>
</evidence>
<gene>
    <name evidence="2" type="ORF">BWY04_00884</name>
</gene>
<feature type="transmembrane region" description="Helical" evidence="1">
    <location>
        <begin position="71"/>
        <end position="99"/>
    </location>
</feature>
<comment type="caution">
    <text evidence="2">The sequence shown here is derived from an EMBL/GenBank/DDBJ whole genome shotgun (WGS) entry which is preliminary data.</text>
</comment>
<dbReference type="EMBL" id="MWDB01000019">
    <property type="protein sequence ID" value="OQB41294.1"/>
    <property type="molecule type" value="Genomic_DNA"/>
</dbReference>
<sequence>MFRVALKFCFESHTKVQTVLKKLADLNFSISLSLSTIKRTATDCTLPADSHLEIFFQSTGESSNQTRRSKILLACCASTRFISMVLGFAIACSIAFLVIS</sequence>
<reference evidence="2" key="1">
    <citation type="submission" date="2017-02" db="EMBL/GenBank/DDBJ databases">
        <title>Delving into the versatile metabolic prowess of the omnipresent phylum Bacteroidetes.</title>
        <authorList>
            <person name="Nobu M.K."/>
            <person name="Mei R."/>
            <person name="Narihiro T."/>
            <person name="Kuroda K."/>
            <person name="Liu W.-T."/>
        </authorList>
    </citation>
    <scope>NUCLEOTIDE SEQUENCE</scope>
    <source>
        <strain evidence="2">ADurb.Bin160</strain>
    </source>
</reference>
<evidence type="ECO:0000256" key="1">
    <source>
        <dbReference type="SAM" id="Phobius"/>
    </source>
</evidence>
<keyword evidence="1" id="KW-0812">Transmembrane</keyword>
<keyword evidence="1" id="KW-0472">Membrane</keyword>